<evidence type="ECO:0000313" key="3">
    <source>
        <dbReference type="EMBL" id="OBR03711.1"/>
    </source>
</evidence>
<evidence type="ECO:0000313" key="4">
    <source>
        <dbReference type="Proteomes" id="UP000092177"/>
    </source>
</evidence>
<organism evidence="3 4">
    <name type="scientific">Colletotrichum higginsianum (strain IMI 349063)</name>
    <name type="common">Crucifer anthracnose fungus</name>
    <dbReference type="NCBI Taxonomy" id="759273"/>
    <lineage>
        <taxon>Eukaryota</taxon>
        <taxon>Fungi</taxon>
        <taxon>Dikarya</taxon>
        <taxon>Ascomycota</taxon>
        <taxon>Pezizomycotina</taxon>
        <taxon>Sordariomycetes</taxon>
        <taxon>Hypocreomycetidae</taxon>
        <taxon>Glomerellales</taxon>
        <taxon>Glomerellaceae</taxon>
        <taxon>Colletotrichum</taxon>
        <taxon>Colletotrichum destructivum species complex</taxon>
    </lineage>
</organism>
<dbReference type="GeneID" id="28871919"/>
<feature type="region of interest" description="Disordered" evidence="1">
    <location>
        <begin position="362"/>
        <end position="395"/>
    </location>
</feature>
<comment type="caution">
    <text evidence="3">The sequence shown here is derived from an EMBL/GenBank/DDBJ whole genome shotgun (WGS) entry which is preliminary data.</text>
</comment>
<feature type="compositionally biased region" description="Polar residues" evidence="1">
    <location>
        <begin position="144"/>
        <end position="155"/>
    </location>
</feature>
<sequence length="1042" mass="116919">MPSLPYRPALAPRDGISSFESVQSSEFYYSDEDVALLHDIVTAAQEILEFLPAGERLATNALFQAYDDILPLHGLDPEKDQHISRLVFRIGGERGDGLLVEKLRAVLSKMGIGLEFDSRSDGSKILSDHGNGPDFHSGPRHEGSVQQSLSLSATDRNSDSSEDEPSEEELSEDEPSAPQPAHQENVASPRHPAFHETHHLGDSGSPPRLTRTDLGPNSSSSEPATSIKKPQSPPPPPPPQSYTTLAVENTEQTGQNNHSIASNNKQQVSGDTMAKPVNPPIGAPAENENKTPALTRSKPVRKVNWLLPPDNTTEPSGNGGGVVHLENEPVVREPDVQEPARHGLAVQQPFGHKMAIQGHITHNPAEDPFEQGQPVEEPGSQVEQEEGQETDLQTREDLEAEARYTLLERQSRKAAGYLLLLRGISHWEQHALDKLERTAVARRHIMRMRHFDSWELVTAETRFKGRRIFTTRLLTLWLRRADKAILNGHCALAHAQRKSVQNALSQWSASCPTHIKPQHPFRPMNIYLQHWHSACVISSRLQPHIEVLRQRQELSQATRIWHRQASSHIKGVASFRRFIVVCGSLSQWHLYTRVEFFRAKLRVRLLRSSLSRWQAACQAPPSLGEANLYGRGKHVDSQGGQAPRTRQPRGGKFLMDLSDRMLKTKVLGNWQRQASLLAKTSTRSRRFAVHQGAQKALESWHFDVDYNRSLNTWSKRGCFYVSATHALKTWRLKVSWRSSTRKLYAQCRKHVKATFTKGHLGRWKIVTRAHGNISWEAIQHHGLVERARLVRMMETWREKSRNDWGAGRLLTAAWVNEWQSMSQDHAGTQDLANQAWGLTLKSRYWSQWQSTLLQLKSREYVALDVRERNSKKVVRRLLLHWKGDRDFSTSQQSTATRPNLASSRRGVGFGLGHSSVPLSRAVHERAGGLSLRGSNIQEVGPAVEDEDHDGAGSGPDVDGVVMDTPTRWTGMASSVRLPSMTPFAPLTTPFERQLRERYNQSMPPAPTGQLSRLSFAQAQRLSVADTRRAPDDSMPEGSSSKK</sequence>
<proteinExistence type="predicted"/>
<reference evidence="4" key="1">
    <citation type="journal article" date="2017" name="BMC Genomics">
        <title>Gapless genome assembly of Colletotrichum higginsianum reveals chromosome structure and association of transposable elements with secondary metabolite gene clusters.</title>
        <authorList>
            <person name="Dallery J.-F."/>
            <person name="Lapalu N."/>
            <person name="Zampounis A."/>
            <person name="Pigne S."/>
            <person name="Luyten I."/>
            <person name="Amselem J."/>
            <person name="Wittenberg A.H.J."/>
            <person name="Zhou S."/>
            <person name="de Queiroz M.V."/>
            <person name="Robin G.P."/>
            <person name="Auger A."/>
            <person name="Hainaut M."/>
            <person name="Henrissat B."/>
            <person name="Kim K.-T."/>
            <person name="Lee Y.-H."/>
            <person name="Lespinet O."/>
            <person name="Schwartz D.C."/>
            <person name="Thon M.R."/>
            <person name="O'Connell R.J."/>
        </authorList>
    </citation>
    <scope>NUCLEOTIDE SEQUENCE [LARGE SCALE GENOMIC DNA]</scope>
    <source>
        <strain evidence="4">IMI 349063</strain>
    </source>
</reference>
<feature type="compositionally biased region" description="Polar residues" evidence="1">
    <location>
        <begin position="242"/>
        <end position="270"/>
    </location>
</feature>
<evidence type="ECO:0000256" key="1">
    <source>
        <dbReference type="SAM" id="MobiDB-lite"/>
    </source>
</evidence>
<feature type="compositionally biased region" description="Polar residues" evidence="1">
    <location>
        <begin position="1008"/>
        <end position="1020"/>
    </location>
</feature>
<dbReference type="KEGG" id="chig:CH63R_12838"/>
<feature type="region of interest" description="Disordered" evidence="1">
    <location>
        <begin position="1000"/>
        <end position="1042"/>
    </location>
</feature>
<dbReference type="AlphaFoldDB" id="A0A1B7XVD7"/>
<dbReference type="Pfam" id="PF08457">
    <property type="entry name" value="Sfi1"/>
    <property type="match status" value="2"/>
</dbReference>
<dbReference type="InterPro" id="IPR013665">
    <property type="entry name" value="Sfi1_dom"/>
</dbReference>
<protein>
    <submittedName>
        <fullName evidence="3">WD repeat protein</fullName>
    </submittedName>
</protein>
<name>A0A1B7XVD7_COLHI</name>
<dbReference type="VEuPathDB" id="FungiDB:CH63R_12838"/>
<dbReference type="Proteomes" id="UP000092177">
    <property type="component" value="Chromosome 9"/>
</dbReference>
<feature type="compositionally biased region" description="Acidic residues" evidence="1">
    <location>
        <begin position="160"/>
        <end position="175"/>
    </location>
</feature>
<feature type="domain" description="Sfi1 spindle body" evidence="2">
    <location>
        <begin position="395"/>
        <end position="618"/>
    </location>
</feature>
<dbReference type="RefSeq" id="XP_018152229.1">
    <property type="nucleotide sequence ID" value="XM_018307812.1"/>
</dbReference>
<dbReference type="OrthoDB" id="5215300at2759"/>
<feature type="compositionally biased region" description="Polar residues" evidence="1">
    <location>
        <begin position="215"/>
        <end position="224"/>
    </location>
</feature>
<feature type="region of interest" description="Disordered" evidence="1">
    <location>
        <begin position="940"/>
        <end position="959"/>
    </location>
</feature>
<dbReference type="EMBL" id="LTAN01000009">
    <property type="protein sequence ID" value="OBR03711.1"/>
    <property type="molecule type" value="Genomic_DNA"/>
</dbReference>
<feature type="domain" description="Sfi1 spindle body" evidence="2">
    <location>
        <begin position="659"/>
        <end position="881"/>
    </location>
</feature>
<keyword evidence="4" id="KW-1185">Reference proteome</keyword>
<feature type="region of interest" description="Disordered" evidence="1">
    <location>
        <begin position="123"/>
        <end position="296"/>
    </location>
</feature>
<gene>
    <name evidence="3" type="ORF">CH63R_12838</name>
</gene>
<accession>A0A1B7XVD7</accession>
<feature type="compositionally biased region" description="Pro residues" evidence="1">
    <location>
        <begin position="231"/>
        <end position="240"/>
    </location>
</feature>
<evidence type="ECO:0000259" key="2">
    <source>
        <dbReference type="Pfam" id="PF08457"/>
    </source>
</evidence>